<evidence type="ECO:0000313" key="3">
    <source>
        <dbReference type="EMBL" id="KAK2185153.1"/>
    </source>
</evidence>
<dbReference type="Proteomes" id="UP001209878">
    <property type="component" value="Unassembled WGS sequence"/>
</dbReference>
<feature type="compositionally biased region" description="Polar residues" evidence="1">
    <location>
        <begin position="43"/>
        <end position="76"/>
    </location>
</feature>
<feature type="compositionally biased region" description="Polar residues" evidence="1">
    <location>
        <begin position="164"/>
        <end position="189"/>
    </location>
</feature>
<reference evidence="3" key="1">
    <citation type="journal article" date="2023" name="Mol. Biol. Evol.">
        <title>Third-Generation Sequencing Reveals the Adaptive Role of the Epigenome in Three Deep-Sea Polychaetes.</title>
        <authorList>
            <person name="Perez M."/>
            <person name="Aroh O."/>
            <person name="Sun Y."/>
            <person name="Lan Y."/>
            <person name="Juniper S.K."/>
            <person name="Young C.R."/>
            <person name="Angers B."/>
            <person name="Qian P.Y."/>
        </authorList>
    </citation>
    <scope>NUCLEOTIDE SEQUENCE</scope>
    <source>
        <strain evidence="3">R07B-5</strain>
    </source>
</reference>
<gene>
    <name evidence="3" type="ORF">NP493_245g03047</name>
</gene>
<name>A0AAD9NZ38_RIDPI</name>
<feature type="transmembrane region" description="Helical" evidence="2">
    <location>
        <begin position="530"/>
        <end position="553"/>
    </location>
</feature>
<evidence type="ECO:0000256" key="1">
    <source>
        <dbReference type="SAM" id="MobiDB-lite"/>
    </source>
</evidence>
<feature type="region of interest" description="Disordered" evidence="1">
    <location>
        <begin position="738"/>
        <end position="778"/>
    </location>
</feature>
<accession>A0AAD9NZ38</accession>
<feature type="compositionally biased region" description="Basic residues" evidence="1">
    <location>
        <begin position="457"/>
        <end position="469"/>
    </location>
</feature>
<feature type="compositionally biased region" description="Low complexity" evidence="1">
    <location>
        <begin position="741"/>
        <end position="766"/>
    </location>
</feature>
<feature type="transmembrane region" description="Helical" evidence="2">
    <location>
        <begin position="501"/>
        <end position="523"/>
    </location>
</feature>
<evidence type="ECO:0000256" key="2">
    <source>
        <dbReference type="SAM" id="Phobius"/>
    </source>
</evidence>
<protein>
    <submittedName>
        <fullName evidence="3">Uncharacterized protein</fullName>
    </submittedName>
</protein>
<sequence>MAATANSATSGPQRSTRAGSEPPPPKHVVTVTTHSDPPVQPPAGSNRNQATRTLPASGASGNSRPTNSAATPTSRGGVSGNSGPGTKPTRAKHLATATSHPELSAQASASSSRTQSTAAATRTLPAGVAPGSSRPSSNVPQTNQAGASGNSTRGGDAARKHITVVTTQPETGTRPSTGSSRNQSTSAASRTLPASGASGSTRATTNATQTNPRSGQAAARPAGTEPTREGGSGSASGQTTNTAAAGNVRHANNEGISNRVSVSVISRPSVTAAGDGVSGNSRPANSAVTVTDAGVSGNSRSANNATRSNRENVPGSNRPGVDRAAATTLQHEAATPHVAGRVEHDNTRGATYPRPVSTVSDIMINISDVRQLVDPSRRGQLDALSSQGHENILMRPETLQALQAQPPMAIGHPSDHPNNEALPDILNSHLLPPYAVRPNQHRSARQGANARPQAARTRTRSSRPRRHRQPTQTTQLDDEDKTCCGCLGCLHCITVVTQFRWVLLALAMLGVICIVTGIILGAVHMSINTNFLTLSLMFIGLGVMLVIVVGIGWRCTPAGHEPCHLLFNLGEHSLYEYGRRHRAGRRPRDRNQWFGGVLYPEFRYRRPPPSYTASMQDYQHQLMLAQLLDDGRIQLQGDGYALPNSPPPTYRSHVSTVRGGMHITFPPTPQGGEYYPTSRPPTYRSNIGTTDDRSRPALPIHDVDNPTSVGVESSGSASSTLHRAQLVVSYLDDVLSAHQGGATSSSEGVVSTSPSSAASASGDGVAETPGGQCADTPL</sequence>
<dbReference type="EMBL" id="JAODUO010000244">
    <property type="protein sequence ID" value="KAK2185153.1"/>
    <property type="molecule type" value="Genomic_DNA"/>
</dbReference>
<proteinExistence type="predicted"/>
<keyword evidence="4" id="KW-1185">Reference proteome</keyword>
<comment type="caution">
    <text evidence="3">The sequence shown here is derived from an EMBL/GenBank/DDBJ whole genome shotgun (WGS) entry which is preliminary data.</text>
</comment>
<feature type="compositionally biased region" description="Polar residues" evidence="1">
    <location>
        <begin position="197"/>
        <end position="214"/>
    </location>
</feature>
<feature type="region of interest" description="Disordered" evidence="1">
    <location>
        <begin position="687"/>
        <end position="718"/>
    </location>
</feature>
<feature type="region of interest" description="Disordered" evidence="1">
    <location>
        <begin position="440"/>
        <end position="477"/>
    </location>
</feature>
<feature type="compositionally biased region" description="Polar residues" evidence="1">
    <location>
        <begin position="133"/>
        <end position="153"/>
    </location>
</feature>
<organism evidence="3 4">
    <name type="scientific">Ridgeia piscesae</name>
    <name type="common">Tubeworm</name>
    <dbReference type="NCBI Taxonomy" id="27915"/>
    <lineage>
        <taxon>Eukaryota</taxon>
        <taxon>Metazoa</taxon>
        <taxon>Spiralia</taxon>
        <taxon>Lophotrochozoa</taxon>
        <taxon>Annelida</taxon>
        <taxon>Polychaeta</taxon>
        <taxon>Sedentaria</taxon>
        <taxon>Canalipalpata</taxon>
        <taxon>Sabellida</taxon>
        <taxon>Siboglinidae</taxon>
        <taxon>Ridgeia</taxon>
    </lineage>
</organism>
<keyword evidence="2" id="KW-1133">Transmembrane helix</keyword>
<feature type="region of interest" description="Disordered" evidence="1">
    <location>
        <begin position="271"/>
        <end position="354"/>
    </location>
</feature>
<dbReference type="AlphaFoldDB" id="A0AAD9NZ38"/>
<feature type="compositionally biased region" description="Low complexity" evidence="1">
    <location>
        <begin position="298"/>
        <end position="307"/>
    </location>
</feature>
<feature type="compositionally biased region" description="Polar residues" evidence="1">
    <location>
        <begin position="1"/>
        <end position="18"/>
    </location>
</feature>
<feature type="compositionally biased region" description="Low complexity" evidence="1">
    <location>
        <begin position="708"/>
        <end position="718"/>
    </location>
</feature>
<keyword evidence="2" id="KW-0812">Transmembrane</keyword>
<feature type="compositionally biased region" description="Low complexity" evidence="1">
    <location>
        <begin position="104"/>
        <end position="123"/>
    </location>
</feature>
<keyword evidence="2" id="KW-0472">Membrane</keyword>
<feature type="compositionally biased region" description="Polar residues" evidence="1">
    <location>
        <begin position="278"/>
        <end position="289"/>
    </location>
</feature>
<feature type="region of interest" description="Disordered" evidence="1">
    <location>
        <begin position="1"/>
        <end position="241"/>
    </location>
</feature>
<evidence type="ECO:0000313" key="4">
    <source>
        <dbReference type="Proteomes" id="UP001209878"/>
    </source>
</evidence>